<dbReference type="GeneID" id="104943646"/>
<feature type="region of interest" description="Disordered" evidence="1">
    <location>
        <begin position="67"/>
        <end position="121"/>
    </location>
</feature>
<protein>
    <submittedName>
        <fullName evidence="4">Protein HGH1 homolog</fullName>
    </submittedName>
</protein>
<accession>A0A6I9MZI5</accession>
<dbReference type="PANTHER" id="PTHR13387">
    <property type="entry name" value="PROTEIN HGH1 HOMOLOG"/>
    <property type="match status" value="1"/>
</dbReference>
<dbReference type="Pfam" id="PF04064">
    <property type="entry name" value="DUF384"/>
    <property type="match status" value="1"/>
</dbReference>
<evidence type="ECO:0000256" key="1">
    <source>
        <dbReference type="SAM" id="MobiDB-lite"/>
    </source>
</evidence>
<reference evidence="4" key="1">
    <citation type="submission" date="2025-08" db="UniProtKB">
        <authorList>
            <consortium name="RefSeq"/>
        </authorList>
    </citation>
    <scope>IDENTIFICATION</scope>
    <source>
        <tissue evidence="4">Muscle</tissue>
    </source>
</reference>
<gene>
    <name evidence="4" type="primary">LOC104943646</name>
</gene>
<dbReference type="PANTHER" id="PTHR13387:SF9">
    <property type="entry name" value="PROTEIN HGH1 HOMOLOG"/>
    <property type="match status" value="1"/>
</dbReference>
<dbReference type="InterPro" id="IPR007206">
    <property type="entry name" value="Protein_HGH1_C"/>
</dbReference>
<dbReference type="OrthoDB" id="338814at2759"/>
<dbReference type="InterPro" id="IPR039717">
    <property type="entry name" value="Hgh1"/>
</dbReference>
<evidence type="ECO:0000259" key="2">
    <source>
        <dbReference type="Pfam" id="PF04064"/>
    </source>
</evidence>
<feature type="domain" description="Protein HGH1 C-terminal" evidence="2">
    <location>
        <begin position="5"/>
        <end position="58"/>
    </location>
</feature>
<feature type="compositionally biased region" description="Basic and acidic residues" evidence="1">
    <location>
        <begin position="74"/>
        <end position="121"/>
    </location>
</feature>
<evidence type="ECO:0000313" key="4">
    <source>
        <dbReference type="RefSeq" id="XP_010767401.1"/>
    </source>
</evidence>
<name>A0A6I9MZI5_9TELE</name>
<sequence length="121" mass="14100">MLLETLLLLTATKAGRDIFEKKSVYPIMREFHKWETDVHVTAACEKLVEVLIGDEPEPGMENLLEVDIPEEVEEKLTKADAREQEELEKEQERMKQEEEEEKKKRSDTEGSEKEQEAGLIR</sequence>
<evidence type="ECO:0000313" key="3">
    <source>
        <dbReference type="Proteomes" id="UP000504611"/>
    </source>
</evidence>
<proteinExistence type="predicted"/>
<dbReference type="KEGG" id="ncc:104943646"/>
<dbReference type="AlphaFoldDB" id="A0A6I9MZI5"/>
<dbReference type="RefSeq" id="XP_010767401.1">
    <property type="nucleotide sequence ID" value="XM_010769099.1"/>
</dbReference>
<keyword evidence="3" id="KW-1185">Reference proteome</keyword>
<dbReference type="Proteomes" id="UP000504611">
    <property type="component" value="Unplaced"/>
</dbReference>
<organism evidence="3 4">
    <name type="scientific">Notothenia coriiceps</name>
    <name type="common">black rockcod</name>
    <dbReference type="NCBI Taxonomy" id="8208"/>
    <lineage>
        <taxon>Eukaryota</taxon>
        <taxon>Metazoa</taxon>
        <taxon>Chordata</taxon>
        <taxon>Craniata</taxon>
        <taxon>Vertebrata</taxon>
        <taxon>Euteleostomi</taxon>
        <taxon>Actinopterygii</taxon>
        <taxon>Neopterygii</taxon>
        <taxon>Teleostei</taxon>
        <taxon>Neoteleostei</taxon>
        <taxon>Acanthomorphata</taxon>
        <taxon>Eupercaria</taxon>
        <taxon>Perciformes</taxon>
        <taxon>Notothenioidei</taxon>
        <taxon>Nototheniidae</taxon>
        <taxon>Notothenia</taxon>
    </lineage>
</organism>